<feature type="region of interest" description="Disordered" evidence="1">
    <location>
        <begin position="1"/>
        <end position="66"/>
    </location>
</feature>
<dbReference type="Proteomes" id="UP000321310">
    <property type="component" value="Unassembled WGS sequence"/>
</dbReference>
<evidence type="ECO:0000313" key="5">
    <source>
        <dbReference type="Proteomes" id="UP000595070"/>
    </source>
</evidence>
<feature type="compositionally biased region" description="Polar residues" evidence="1">
    <location>
        <begin position="191"/>
        <end position="218"/>
    </location>
</feature>
<name>A0A5C7DVS3_9BACT</name>
<protein>
    <recommendedName>
        <fullName evidence="6">SrpA-related protein</fullName>
    </recommendedName>
</protein>
<reference evidence="3 4" key="1">
    <citation type="submission" date="2019-07" db="EMBL/GenBank/DDBJ databases">
        <title>Rapid identification of Enteric Bacteria from Whole Genome Sequences (WGS) using Average Nucleotide Identity (ANI).</title>
        <authorList>
            <person name="Lane C."/>
        </authorList>
    </citation>
    <scope>NUCLEOTIDE SEQUENCE [LARGE SCALE GENOMIC DNA]</scope>
    <source>
        <strain evidence="3 4">2016D-0250</strain>
    </source>
</reference>
<dbReference type="EMBL" id="CP063079">
    <property type="protein sequence ID" value="QOQ89601.1"/>
    <property type="molecule type" value="Genomic_DNA"/>
</dbReference>
<feature type="compositionally biased region" description="Basic and acidic residues" evidence="1">
    <location>
        <begin position="42"/>
        <end position="66"/>
    </location>
</feature>
<feature type="compositionally biased region" description="Polar residues" evidence="1">
    <location>
        <begin position="1"/>
        <end position="19"/>
    </location>
</feature>
<dbReference type="InterPro" id="IPR021973">
    <property type="entry name" value="SprA-related"/>
</dbReference>
<dbReference type="EMBL" id="VOWB01000068">
    <property type="protein sequence ID" value="TXE79654.1"/>
    <property type="molecule type" value="Genomic_DNA"/>
</dbReference>
<proteinExistence type="predicted"/>
<evidence type="ECO:0000313" key="2">
    <source>
        <dbReference type="EMBL" id="QOQ89601.1"/>
    </source>
</evidence>
<reference evidence="2 5" key="2">
    <citation type="submission" date="2020-10" db="EMBL/GenBank/DDBJ databases">
        <title>Campylobacter and Helicobacter PacBio genomes.</title>
        <authorList>
            <person name="Lane C."/>
        </authorList>
    </citation>
    <scope>NUCLEOTIDE SEQUENCE [LARGE SCALE GENOMIC DNA]</scope>
    <source>
        <strain evidence="2 5">2016D-0074</strain>
    </source>
</reference>
<evidence type="ECO:0008006" key="6">
    <source>
        <dbReference type="Google" id="ProtNLM"/>
    </source>
</evidence>
<accession>A0A5C7DVS3</accession>
<keyword evidence="5" id="KW-1185">Reference proteome</keyword>
<organism evidence="3 4">
    <name type="scientific">Campylobacter peloridis</name>
    <dbReference type="NCBI Taxonomy" id="488546"/>
    <lineage>
        <taxon>Bacteria</taxon>
        <taxon>Pseudomonadati</taxon>
        <taxon>Campylobacterota</taxon>
        <taxon>Epsilonproteobacteria</taxon>
        <taxon>Campylobacterales</taxon>
        <taxon>Campylobacteraceae</taxon>
        <taxon>Campylobacter</taxon>
    </lineage>
</organism>
<dbReference type="Proteomes" id="UP000595070">
    <property type="component" value="Chromosome"/>
</dbReference>
<dbReference type="Pfam" id="PF12118">
    <property type="entry name" value="SprA-related"/>
    <property type="match status" value="1"/>
</dbReference>
<evidence type="ECO:0000313" key="4">
    <source>
        <dbReference type="Proteomes" id="UP000321310"/>
    </source>
</evidence>
<evidence type="ECO:0000256" key="1">
    <source>
        <dbReference type="SAM" id="MobiDB-lite"/>
    </source>
</evidence>
<feature type="region of interest" description="Disordered" evidence="1">
    <location>
        <begin position="177"/>
        <end position="218"/>
    </location>
</feature>
<gene>
    <name evidence="3" type="ORF">FPD46_06780</name>
    <name evidence="2" type="ORF">IMC75_03850</name>
</gene>
<dbReference type="AlphaFoldDB" id="A0A5C7DVS3"/>
<evidence type="ECO:0000313" key="3">
    <source>
        <dbReference type="EMBL" id="TXE79654.1"/>
    </source>
</evidence>
<dbReference type="RefSeq" id="WP_044598168.1">
    <property type="nucleotide sequence ID" value="NZ_CP063079.1"/>
</dbReference>
<sequence length="218" mass="24570">MQITSYNNSFYFMQSPYQNKQKEENQEDNFSKDNPQLNTENKNNKKEEKEEKTQKVNGKDLNEAEVRQVRELEKIDREVRAHEAAHQAAGGALAGAASFGYTRGPDNRMYAVEGEVPIRMQKGNTPEETIANAMQVIAAAMAPADPSPQDYKVAANAMQMQNDARMEQAKIKAEELKAQNEKFKNEDDETNSLNSKAIKSYTQNSSQDYIGSQYNKSA</sequence>